<feature type="active site" evidence="13">
    <location>
        <position position="16"/>
    </location>
</feature>
<dbReference type="GO" id="GO:0046872">
    <property type="term" value="F:metal ion binding"/>
    <property type="evidence" value="ECO:0007669"/>
    <property type="project" value="UniProtKB-KW"/>
</dbReference>
<dbReference type="Proteomes" id="UP000824072">
    <property type="component" value="Unassembled WGS sequence"/>
</dbReference>
<dbReference type="GO" id="GO:0005829">
    <property type="term" value="C:cytosol"/>
    <property type="evidence" value="ECO:0007669"/>
    <property type="project" value="TreeGrafter"/>
</dbReference>
<evidence type="ECO:0000313" key="18">
    <source>
        <dbReference type="EMBL" id="HIU33397.1"/>
    </source>
</evidence>
<evidence type="ECO:0000256" key="7">
    <source>
        <dbReference type="ARBA" id="ARBA00022842"/>
    </source>
</evidence>
<evidence type="ECO:0000256" key="14">
    <source>
        <dbReference type="PIRSR" id="PIRSR039102-2"/>
    </source>
</evidence>
<gene>
    <name evidence="12" type="primary">ddl</name>
    <name evidence="18" type="ORF">IAB02_02415</name>
</gene>
<dbReference type="GO" id="GO:0071555">
    <property type="term" value="P:cell wall organization"/>
    <property type="evidence" value="ECO:0007669"/>
    <property type="project" value="UniProtKB-KW"/>
</dbReference>
<dbReference type="NCBIfam" id="TIGR01205">
    <property type="entry name" value="D_ala_D_alaTIGR"/>
    <property type="match status" value="1"/>
</dbReference>
<dbReference type="InterPro" id="IPR013815">
    <property type="entry name" value="ATP_grasp_subdomain_1"/>
</dbReference>
<keyword evidence="6 16" id="KW-0067">ATP-binding</keyword>
<keyword evidence="5 14" id="KW-0547">Nucleotide-binding</keyword>
<name>A0A9D1IC20_9FIRM</name>
<evidence type="ECO:0000259" key="17">
    <source>
        <dbReference type="PROSITE" id="PS50975"/>
    </source>
</evidence>
<keyword evidence="8 12" id="KW-0133">Cell shape</keyword>
<evidence type="ECO:0000256" key="4">
    <source>
        <dbReference type="ARBA" id="ARBA00022723"/>
    </source>
</evidence>
<dbReference type="EC" id="6.3.2.4" evidence="12"/>
<evidence type="ECO:0000256" key="5">
    <source>
        <dbReference type="ARBA" id="ARBA00022741"/>
    </source>
</evidence>
<dbReference type="PROSITE" id="PS00843">
    <property type="entry name" value="DALA_DALA_LIGASE_1"/>
    <property type="match status" value="1"/>
</dbReference>
<dbReference type="NCBIfam" id="NF002528">
    <property type="entry name" value="PRK01966.1-4"/>
    <property type="match status" value="1"/>
</dbReference>
<reference evidence="18" key="1">
    <citation type="submission" date="2020-10" db="EMBL/GenBank/DDBJ databases">
        <authorList>
            <person name="Gilroy R."/>
        </authorList>
    </citation>
    <scope>NUCLEOTIDE SEQUENCE</scope>
    <source>
        <strain evidence="18">ChiHcec3-11533</strain>
    </source>
</reference>
<comment type="function">
    <text evidence="12">Cell wall formation.</text>
</comment>
<dbReference type="HAMAP" id="MF_00047">
    <property type="entry name" value="Dala_Dala_lig"/>
    <property type="match status" value="1"/>
</dbReference>
<dbReference type="Gene3D" id="3.30.470.20">
    <property type="entry name" value="ATP-grasp fold, B domain"/>
    <property type="match status" value="1"/>
</dbReference>
<accession>A0A9D1IC20</accession>
<dbReference type="InterPro" id="IPR011761">
    <property type="entry name" value="ATP-grasp"/>
</dbReference>
<dbReference type="EMBL" id="DVMU01000056">
    <property type="protein sequence ID" value="HIU33397.1"/>
    <property type="molecule type" value="Genomic_DNA"/>
</dbReference>
<comment type="catalytic activity">
    <reaction evidence="12">
        <text>2 D-alanine + ATP = D-alanyl-D-alanine + ADP + phosphate + H(+)</text>
        <dbReference type="Rhea" id="RHEA:11224"/>
        <dbReference type="ChEBI" id="CHEBI:15378"/>
        <dbReference type="ChEBI" id="CHEBI:30616"/>
        <dbReference type="ChEBI" id="CHEBI:43474"/>
        <dbReference type="ChEBI" id="CHEBI:57416"/>
        <dbReference type="ChEBI" id="CHEBI:57822"/>
        <dbReference type="ChEBI" id="CHEBI:456216"/>
        <dbReference type="EC" id="6.3.2.4"/>
    </reaction>
</comment>
<feature type="binding site" evidence="15">
    <location>
        <position position="284"/>
    </location>
    <ligand>
        <name>Mg(2+)</name>
        <dbReference type="ChEBI" id="CHEBI:18420"/>
        <label>1</label>
    </ligand>
</feature>
<feature type="binding site" evidence="14">
    <location>
        <begin position="169"/>
        <end position="170"/>
    </location>
    <ligand>
        <name>ATP</name>
        <dbReference type="ChEBI" id="CHEBI:30616"/>
    </ligand>
</feature>
<feature type="binding site" evidence="15">
    <location>
        <position position="297"/>
    </location>
    <ligand>
        <name>Mg(2+)</name>
        <dbReference type="ChEBI" id="CHEBI:18420"/>
        <label>2</label>
    </ligand>
</feature>
<dbReference type="GO" id="GO:0009252">
    <property type="term" value="P:peptidoglycan biosynthetic process"/>
    <property type="evidence" value="ECO:0007669"/>
    <property type="project" value="UniProtKB-UniRule"/>
</dbReference>
<dbReference type="PROSITE" id="PS50975">
    <property type="entry name" value="ATP_GRASP"/>
    <property type="match status" value="1"/>
</dbReference>
<reference evidence="18" key="2">
    <citation type="journal article" date="2021" name="PeerJ">
        <title>Extensive microbial diversity within the chicken gut microbiome revealed by metagenomics and culture.</title>
        <authorList>
            <person name="Gilroy R."/>
            <person name="Ravi A."/>
            <person name="Getino M."/>
            <person name="Pursley I."/>
            <person name="Horton D.L."/>
            <person name="Alikhan N.F."/>
            <person name="Baker D."/>
            <person name="Gharbi K."/>
            <person name="Hall N."/>
            <person name="Watson M."/>
            <person name="Adriaenssens E.M."/>
            <person name="Foster-Nyarko E."/>
            <person name="Jarju S."/>
            <person name="Secka A."/>
            <person name="Antonio M."/>
            <person name="Oren A."/>
            <person name="Chaudhuri R.R."/>
            <person name="La Ragione R."/>
            <person name="Hildebrand F."/>
            <person name="Pallen M.J."/>
        </authorList>
    </citation>
    <scope>NUCLEOTIDE SEQUENCE</scope>
    <source>
        <strain evidence="18">ChiHcec3-11533</strain>
    </source>
</reference>
<evidence type="ECO:0000256" key="16">
    <source>
        <dbReference type="PROSITE-ProRule" id="PRU00409"/>
    </source>
</evidence>
<dbReference type="Pfam" id="PF01820">
    <property type="entry name" value="Dala_Dala_lig_N"/>
    <property type="match status" value="1"/>
</dbReference>
<dbReference type="PIRSF" id="PIRSF039102">
    <property type="entry name" value="Ddl/VanB"/>
    <property type="match status" value="1"/>
</dbReference>
<dbReference type="InterPro" id="IPR011127">
    <property type="entry name" value="Dala_Dala_lig_N"/>
</dbReference>
<evidence type="ECO:0000256" key="11">
    <source>
        <dbReference type="ARBA" id="ARBA00023316"/>
    </source>
</evidence>
<feature type="domain" description="ATP-grasp" evidence="17">
    <location>
        <begin position="129"/>
        <end position="330"/>
    </location>
</feature>
<dbReference type="Pfam" id="PF07478">
    <property type="entry name" value="Dala_Dala_lig_C"/>
    <property type="match status" value="1"/>
</dbReference>
<dbReference type="SUPFAM" id="SSF52440">
    <property type="entry name" value="PreATP-grasp domain"/>
    <property type="match status" value="1"/>
</dbReference>
<protein>
    <recommendedName>
        <fullName evidence="12">D-alanine--D-alanine ligase</fullName>
        <ecNumber evidence="12">6.3.2.4</ecNumber>
    </recommendedName>
    <alternativeName>
        <fullName evidence="12">D-Ala-D-Ala ligase</fullName>
    </alternativeName>
    <alternativeName>
        <fullName evidence="12">D-alanylalanine synthetase</fullName>
    </alternativeName>
</protein>
<dbReference type="GO" id="GO:0008716">
    <property type="term" value="F:D-alanine-D-alanine ligase activity"/>
    <property type="evidence" value="ECO:0007669"/>
    <property type="project" value="UniProtKB-UniRule"/>
</dbReference>
<keyword evidence="9 12" id="KW-0573">Peptidoglycan synthesis</keyword>
<dbReference type="PROSITE" id="PS00844">
    <property type="entry name" value="DALA_DALA_LIGASE_2"/>
    <property type="match status" value="1"/>
</dbReference>
<feature type="binding site" evidence="15">
    <location>
        <position position="297"/>
    </location>
    <ligand>
        <name>Mg(2+)</name>
        <dbReference type="ChEBI" id="CHEBI:18420"/>
        <label>1</label>
    </ligand>
</feature>
<feature type="binding site" evidence="15">
    <location>
        <position position="299"/>
    </location>
    <ligand>
        <name>Mg(2+)</name>
        <dbReference type="ChEBI" id="CHEBI:18420"/>
        <label>2</label>
    </ligand>
</feature>
<comment type="pathway">
    <text evidence="12">Cell wall biogenesis; peptidoglycan biosynthesis.</text>
</comment>
<dbReference type="Gene3D" id="3.40.50.20">
    <property type="match status" value="1"/>
</dbReference>
<dbReference type="PANTHER" id="PTHR23132">
    <property type="entry name" value="D-ALANINE--D-ALANINE LIGASE"/>
    <property type="match status" value="1"/>
</dbReference>
<evidence type="ECO:0000256" key="3">
    <source>
        <dbReference type="ARBA" id="ARBA00022598"/>
    </source>
</evidence>
<dbReference type="GO" id="GO:0005524">
    <property type="term" value="F:ATP binding"/>
    <property type="evidence" value="ECO:0007669"/>
    <property type="project" value="UniProtKB-UniRule"/>
</dbReference>
<feature type="active site" evidence="13">
    <location>
        <position position="308"/>
    </location>
</feature>
<comment type="cofactor">
    <cofactor evidence="1">
        <name>Mn(2+)</name>
        <dbReference type="ChEBI" id="CHEBI:29035"/>
    </cofactor>
</comment>
<dbReference type="PANTHER" id="PTHR23132:SF25">
    <property type="entry name" value="D-ALANINE--D-ALANINE LIGASE A"/>
    <property type="match status" value="1"/>
</dbReference>
<evidence type="ECO:0000256" key="6">
    <source>
        <dbReference type="ARBA" id="ARBA00022840"/>
    </source>
</evidence>
<dbReference type="GO" id="GO:0008360">
    <property type="term" value="P:regulation of cell shape"/>
    <property type="evidence" value="ECO:0007669"/>
    <property type="project" value="UniProtKB-KW"/>
</dbReference>
<comment type="caution">
    <text evidence="18">The sequence shown here is derived from an EMBL/GenBank/DDBJ whole genome shotgun (WGS) entry which is preliminary data.</text>
</comment>
<keyword evidence="3 12" id="KW-0436">Ligase</keyword>
<feature type="binding site" evidence="14">
    <location>
        <position position="125"/>
    </location>
    <ligand>
        <name>ATP</name>
        <dbReference type="ChEBI" id="CHEBI:30616"/>
    </ligand>
</feature>
<evidence type="ECO:0000313" key="19">
    <source>
        <dbReference type="Proteomes" id="UP000824072"/>
    </source>
</evidence>
<keyword evidence="12" id="KW-0963">Cytoplasm</keyword>
<feature type="binding site" evidence="14">
    <location>
        <begin position="296"/>
        <end position="297"/>
    </location>
    <ligand>
        <name>ATP</name>
        <dbReference type="ChEBI" id="CHEBI:30616"/>
    </ligand>
</feature>
<dbReference type="SUPFAM" id="SSF56059">
    <property type="entry name" value="Glutathione synthetase ATP-binding domain-like"/>
    <property type="match status" value="1"/>
</dbReference>
<dbReference type="AlphaFoldDB" id="A0A9D1IC20"/>
<dbReference type="InterPro" id="IPR000291">
    <property type="entry name" value="D-Ala_lig_Van_CS"/>
</dbReference>
<feature type="binding site" evidence="14">
    <location>
        <begin position="161"/>
        <end position="163"/>
    </location>
    <ligand>
        <name>ATP</name>
        <dbReference type="ChEBI" id="CHEBI:30616"/>
    </ligand>
</feature>
<evidence type="ECO:0000256" key="15">
    <source>
        <dbReference type="PIRSR" id="PIRSR039102-3"/>
    </source>
</evidence>
<feature type="binding site" evidence="14">
    <location>
        <begin position="199"/>
        <end position="206"/>
    </location>
    <ligand>
        <name>ATP</name>
        <dbReference type="ChEBI" id="CHEBI:30616"/>
    </ligand>
</feature>
<dbReference type="InterPro" id="IPR005905">
    <property type="entry name" value="D_ala_D_ala"/>
</dbReference>
<dbReference type="InterPro" id="IPR016185">
    <property type="entry name" value="PreATP-grasp_dom_sf"/>
</dbReference>
<evidence type="ECO:0000256" key="13">
    <source>
        <dbReference type="PIRSR" id="PIRSR039102-1"/>
    </source>
</evidence>
<comment type="cofactor">
    <cofactor evidence="15">
        <name>Mg(2+)</name>
        <dbReference type="ChEBI" id="CHEBI:18420"/>
    </cofactor>
    <cofactor evidence="15">
        <name>Mn(2+)</name>
        <dbReference type="ChEBI" id="CHEBI:29035"/>
    </cofactor>
    <text evidence="15">Binds 2 magnesium or manganese ions per subunit.</text>
</comment>
<evidence type="ECO:0000256" key="2">
    <source>
        <dbReference type="ARBA" id="ARBA00010871"/>
    </source>
</evidence>
<evidence type="ECO:0000256" key="10">
    <source>
        <dbReference type="ARBA" id="ARBA00023211"/>
    </source>
</evidence>
<feature type="active site" evidence="13">
    <location>
        <position position="169"/>
    </location>
</feature>
<dbReference type="InterPro" id="IPR011095">
    <property type="entry name" value="Dala_Dala_lig_C"/>
</dbReference>
<organism evidence="18 19">
    <name type="scientific">Candidatus Pullichristensenella excrementigallinarum</name>
    <dbReference type="NCBI Taxonomy" id="2840907"/>
    <lineage>
        <taxon>Bacteria</taxon>
        <taxon>Bacillati</taxon>
        <taxon>Bacillota</taxon>
        <taxon>Clostridia</taxon>
        <taxon>Candidatus Pullichristensenella</taxon>
    </lineage>
</organism>
<keyword evidence="7 15" id="KW-0460">Magnesium</keyword>
<comment type="similarity">
    <text evidence="2 12">Belongs to the D-alanine--D-alanine ligase family.</text>
</comment>
<proteinExistence type="inferred from homology"/>
<comment type="subcellular location">
    <subcellularLocation>
        <location evidence="12">Cytoplasm</location>
    </subcellularLocation>
</comment>
<evidence type="ECO:0000256" key="8">
    <source>
        <dbReference type="ARBA" id="ARBA00022960"/>
    </source>
</evidence>
<sequence>MDRLTVGILFGGLSEEHDVSVKSAREVARALDGEKYRPVFLHIGRDGRWRQVDAPGGRELAPAALSPDRAVHGICLGDRQIRLDVVLPVLHGRFGEDGAMQGLLELAGIPYVGCGVAASAMCMDKALTYLAARRAGVETPEFFILDAHDTMMPEDVGYPVFVKPARSGSSFGVNRVERAEDLLPAILEARRYDAKVLLERAVSGREVGCAILEEKGKILFGALDMIELSGGFFRIHQEKNPEAGSQNAVLRVPAPISEEAARAIREAAAKVFREVGGRGLCRVDMFLTPEGRCVLNEVNTFPGLTSYSRYPRMMAAAGIDMPELLDRLIGGAIC</sequence>
<keyword evidence="4 15" id="KW-0479">Metal-binding</keyword>
<keyword evidence="10 15" id="KW-0464">Manganese</keyword>
<dbReference type="Gene3D" id="3.30.1490.20">
    <property type="entry name" value="ATP-grasp fold, A domain"/>
    <property type="match status" value="1"/>
</dbReference>
<evidence type="ECO:0000256" key="1">
    <source>
        <dbReference type="ARBA" id="ARBA00001936"/>
    </source>
</evidence>
<evidence type="ECO:0000256" key="9">
    <source>
        <dbReference type="ARBA" id="ARBA00022984"/>
    </source>
</evidence>
<keyword evidence="11 12" id="KW-0961">Cell wall biogenesis/degradation</keyword>
<evidence type="ECO:0000256" key="12">
    <source>
        <dbReference type="HAMAP-Rule" id="MF_00047"/>
    </source>
</evidence>